<dbReference type="AlphaFoldDB" id="A0A9P4WAM8"/>
<accession>A0A9P4WAM8</accession>
<evidence type="ECO:0000256" key="1">
    <source>
        <dbReference type="SAM" id="MobiDB-lite"/>
    </source>
</evidence>
<feature type="compositionally biased region" description="Low complexity" evidence="1">
    <location>
        <begin position="460"/>
        <end position="472"/>
    </location>
</feature>
<feature type="region of interest" description="Disordered" evidence="1">
    <location>
        <begin position="456"/>
        <end position="495"/>
    </location>
</feature>
<evidence type="ECO:0000256" key="2">
    <source>
        <dbReference type="SAM" id="Phobius"/>
    </source>
</evidence>
<organism evidence="3 4">
    <name type="scientific">Curvularia kusanoi</name>
    <name type="common">Cochliobolus kusanoi</name>
    <dbReference type="NCBI Taxonomy" id="90978"/>
    <lineage>
        <taxon>Eukaryota</taxon>
        <taxon>Fungi</taxon>
        <taxon>Dikarya</taxon>
        <taxon>Ascomycota</taxon>
        <taxon>Pezizomycotina</taxon>
        <taxon>Dothideomycetes</taxon>
        <taxon>Pleosporomycetidae</taxon>
        <taxon>Pleosporales</taxon>
        <taxon>Pleosporineae</taxon>
        <taxon>Pleosporaceae</taxon>
        <taxon>Curvularia</taxon>
    </lineage>
</organism>
<feature type="region of interest" description="Disordered" evidence="1">
    <location>
        <begin position="86"/>
        <end position="108"/>
    </location>
</feature>
<evidence type="ECO:0000313" key="4">
    <source>
        <dbReference type="Proteomes" id="UP000801428"/>
    </source>
</evidence>
<proteinExistence type="predicted"/>
<feature type="compositionally biased region" description="Polar residues" evidence="1">
    <location>
        <begin position="179"/>
        <end position="201"/>
    </location>
</feature>
<feature type="compositionally biased region" description="Polar residues" evidence="1">
    <location>
        <begin position="620"/>
        <end position="636"/>
    </location>
</feature>
<keyword evidence="2" id="KW-0472">Membrane</keyword>
<feature type="region of interest" description="Disordered" evidence="1">
    <location>
        <begin position="29"/>
        <end position="64"/>
    </location>
</feature>
<dbReference type="OrthoDB" id="5353066at2759"/>
<keyword evidence="2" id="KW-0812">Transmembrane</keyword>
<feature type="compositionally biased region" description="Low complexity" evidence="1">
    <location>
        <begin position="141"/>
        <end position="154"/>
    </location>
</feature>
<feature type="region of interest" description="Disordered" evidence="1">
    <location>
        <begin position="616"/>
        <end position="653"/>
    </location>
</feature>
<feature type="region of interest" description="Disordered" evidence="1">
    <location>
        <begin position="141"/>
        <end position="201"/>
    </location>
</feature>
<sequence length="1037" mass="113208">MAPKRPLYGDFTAAHAGILRRTDNLSASTLSQLPLPPTPAAISPGSSTYTSPVYSPESRLAPSPLAVRKAPAESRFSLKQLTRTLTQKLTKSPSHEHEQEEELQQLRSSSISGLSFTADEEPIRALEQTYIPGDRTSYFPISPVSPISPTSPASLKDLGSVSSEEEEEEEEPSVEYARSNPSRNYGAQTLSSMVPDDNSTQIGHGYRQLSFASNEDRSARPYYDDLASIYASSSIYTENNNRRSTYQETLPDTRDNSALLYDSDNTATGRGRDDSYGHLRRHSRSLSRVLAQKLHQQASTQDNGKTDTISKFIDQYDGANTTTNSLTTLQSANTTDLIAPYASDTDNEAFKAEHQSAASLPGSSRLRFDFISKNKVDDGDQAIKTMQPALAREHAFTQQPGLPPAVAPPLAPAFQYQQEPRALTRPDISEAFTNESYTSYGDTRNLLQIRQSEVTGHGMSAQRLQSSSSYSQPEGKALEPSSSYSQPGDRSAPLTPQEALDHAELIFDEAAAKEEPSQADIPAMWGKRGSLTLLRNKRLTDGSARTSNNEKAEWETVAGDSQQGRMSLDSIADYSSSEGSSNSLGLNAAASVASWSDQNRIRSSSFYSHPSPIRAHAHPFSSSPPRLTAAAASQNAPDVARPERLSSPLQSSTTPVFRFSDQRRHAVEEPYAFAPWTDPYALTDKETQELLASGPNDEILFGGEVDNLSRRASHKSEELEKSSSLPFIDDEPGLERENTFDKLTVVGPKGNLTGSPRGTGMQEVGSSVADTSSPGAKLNSSSPRSDYDGFYASPFPAVGSITRIRQPQFPAEQQDERPESQMTIFPSAHDLEPVQASSPLAGAGGRRSFRNSTTFKPARRASRSAVPGQTRLRQMVLAPDVRSTVSSKDTHFSRFISAGDSTRPSTSDTSTPLHPSHPSLFRPSRDTFPTIRSKRTTLVHQHSPHLLCPEREVKEEDEVRRRKLSWLIFACFCLLPPCIFLYRMWGDTIIVSITKGELGSCTAKSKRAALIAGIVVNIGLIAAILIPILVAQALKAI</sequence>
<gene>
    <name evidence="3" type="ORF">E8E13_001638</name>
</gene>
<comment type="caution">
    <text evidence="3">The sequence shown here is derived from an EMBL/GenBank/DDBJ whole genome shotgun (WGS) entry which is preliminary data.</text>
</comment>
<feature type="transmembrane region" description="Helical" evidence="2">
    <location>
        <begin position="1008"/>
        <end position="1034"/>
    </location>
</feature>
<dbReference type="EMBL" id="SWKU01000011">
    <property type="protein sequence ID" value="KAF3002382.1"/>
    <property type="molecule type" value="Genomic_DNA"/>
</dbReference>
<feature type="compositionally biased region" description="Polar residues" evidence="1">
    <location>
        <begin position="44"/>
        <end position="53"/>
    </location>
</feature>
<reference evidence="3" key="1">
    <citation type="submission" date="2019-04" db="EMBL/GenBank/DDBJ databases">
        <title>Sequencing of skin fungus with MAO and IRED activity.</title>
        <authorList>
            <person name="Marsaioli A.J."/>
            <person name="Bonatto J.M.C."/>
            <person name="Reis Junior O."/>
        </authorList>
    </citation>
    <scope>NUCLEOTIDE SEQUENCE</scope>
    <source>
        <strain evidence="3">30M1</strain>
    </source>
</reference>
<feature type="region of interest" description="Disordered" evidence="1">
    <location>
        <begin position="539"/>
        <end position="562"/>
    </location>
</feature>
<feature type="transmembrane region" description="Helical" evidence="2">
    <location>
        <begin position="964"/>
        <end position="985"/>
    </location>
</feature>
<protein>
    <submittedName>
        <fullName evidence="3">Uncharacterized protein</fullName>
    </submittedName>
</protein>
<feature type="region of interest" description="Disordered" evidence="1">
    <location>
        <begin position="835"/>
        <end position="873"/>
    </location>
</feature>
<feature type="region of interest" description="Disordered" evidence="1">
    <location>
        <begin position="242"/>
        <end position="279"/>
    </location>
</feature>
<dbReference type="Proteomes" id="UP000801428">
    <property type="component" value="Unassembled WGS sequence"/>
</dbReference>
<feature type="region of interest" description="Disordered" evidence="1">
    <location>
        <begin position="745"/>
        <end position="787"/>
    </location>
</feature>
<keyword evidence="4" id="KW-1185">Reference proteome</keyword>
<feature type="compositionally biased region" description="Polar residues" evidence="1">
    <location>
        <begin position="764"/>
        <end position="784"/>
    </location>
</feature>
<feature type="compositionally biased region" description="Low complexity" evidence="1">
    <location>
        <begin position="900"/>
        <end position="912"/>
    </location>
</feature>
<feature type="region of interest" description="Disordered" evidence="1">
    <location>
        <begin position="895"/>
        <end position="927"/>
    </location>
</feature>
<evidence type="ECO:0000313" key="3">
    <source>
        <dbReference type="EMBL" id="KAF3002382.1"/>
    </source>
</evidence>
<name>A0A9P4WAM8_CURKU</name>
<feature type="compositionally biased region" description="Acidic residues" evidence="1">
    <location>
        <begin position="163"/>
        <end position="173"/>
    </location>
</feature>
<keyword evidence="2" id="KW-1133">Transmembrane helix</keyword>
<feature type="region of interest" description="Disordered" evidence="1">
    <location>
        <begin position="712"/>
        <end position="733"/>
    </location>
</feature>